<dbReference type="EMBL" id="VIFM01000029">
    <property type="protein sequence ID" value="TQF16110.1"/>
    <property type="molecule type" value="Genomic_DNA"/>
</dbReference>
<organism evidence="1 2">
    <name type="scientific">Myxococcus llanfairpwllgwyngyllgogerychwyrndrobwllllantysiliogogogochensis</name>
    <dbReference type="NCBI Taxonomy" id="2590453"/>
    <lineage>
        <taxon>Bacteria</taxon>
        <taxon>Pseudomonadati</taxon>
        <taxon>Myxococcota</taxon>
        <taxon>Myxococcia</taxon>
        <taxon>Myxococcales</taxon>
        <taxon>Cystobacterineae</taxon>
        <taxon>Myxococcaceae</taxon>
        <taxon>Myxococcus</taxon>
    </lineage>
</organism>
<dbReference type="OrthoDB" id="674231at2"/>
<dbReference type="Proteomes" id="UP000315369">
    <property type="component" value="Unassembled WGS sequence"/>
</dbReference>
<dbReference type="AlphaFoldDB" id="A0A540X4E2"/>
<protein>
    <submittedName>
        <fullName evidence="1">HNH endonuclease</fullName>
    </submittedName>
</protein>
<keyword evidence="1" id="KW-0255">Endonuclease</keyword>
<accession>A0A540X4E2</accession>
<dbReference type="RefSeq" id="WP_141642205.1">
    <property type="nucleotide sequence ID" value="NZ_VIFM01000029.1"/>
</dbReference>
<evidence type="ECO:0000313" key="1">
    <source>
        <dbReference type="EMBL" id="TQF16110.1"/>
    </source>
</evidence>
<dbReference type="GO" id="GO:0004519">
    <property type="term" value="F:endonuclease activity"/>
    <property type="evidence" value="ECO:0007669"/>
    <property type="project" value="UniProtKB-KW"/>
</dbReference>
<reference evidence="1 2" key="1">
    <citation type="submission" date="2019-06" db="EMBL/GenBank/DDBJ databases">
        <authorList>
            <person name="Livingstone P."/>
            <person name="Whitworth D."/>
        </authorList>
    </citation>
    <scope>NUCLEOTIDE SEQUENCE [LARGE SCALE GENOMIC DNA]</scope>
    <source>
        <strain evidence="1 2">AM401</strain>
    </source>
</reference>
<comment type="caution">
    <text evidence="1">The sequence shown here is derived from an EMBL/GenBank/DDBJ whole genome shotgun (WGS) entry which is preliminary data.</text>
</comment>
<gene>
    <name evidence="1" type="ORF">FJV41_09985</name>
</gene>
<keyword evidence="1" id="KW-0540">Nuclease</keyword>
<proteinExistence type="predicted"/>
<keyword evidence="2" id="KW-1185">Reference proteome</keyword>
<keyword evidence="1" id="KW-0378">Hydrolase</keyword>
<name>A0A540X4E2_9BACT</name>
<evidence type="ECO:0000313" key="2">
    <source>
        <dbReference type="Proteomes" id="UP000315369"/>
    </source>
</evidence>
<sequence length="403" mass="45065">MLIDIYSKRSIEERSLEHVIPNFLGGRLTSDCIVDGAVNRHFSAMEAVLAEELRFFTASLDARSHRRPGDHPPSLEVQSVDGEKLVIESGRGIRLVPGPLNVEIVGRKVTITGAPPDEQVVRKALERKLAKAGISFDIEKAMETIRPQIVPRLRPAPAIRSSFNIWHDVPYRVAAKIAFNLLGANEPQLVLGDEFDSIRQFILNGAQPTVHPVEVCSLDLRGSETNPIGELDHLAMVCGDASTREVIGVVTYFGVLSFLIKLADCSLNGDFCYSYRVDQFGRRDRVNGESEARLRVPRFGECSRLSFEEGCDLAIAQVKSLFVDVHRLQLDGWFGSVTERHWAKALSGAPGKELSDEDLQRIIALYVEEITTGLMPRIEAASRRRREEAEVEFFEMLKKRDET</sequence>